<dbReference type="EMBL" id="JACHWS010000002">
    <property type="protein sequence ID" value="MBB3038137.1"/>
    <property type="molecule type" value="Genomic_DNA"/>
</dbReference>
<keyword evidence="2" id="KW-1185">Reference proteome</keyword>
<sequence length="312" mass="32127">MICTTALGGMVAEPANGISAMSAHRAGILMSILTICLLIASAPPATASEEPDLTLPSEALSQAVSCHAGHEVQLGRRPEPLLIVPGAGVAVSQGLLDELLGAGHTACVLAPPDIHARKPHLYSEYVVNAVRAMEAVHGDRISVVGSDDGATIALGTLHQWPSAAPAVKSVVSIAPRFSTPLLASGEAAARWYSTFENRSLPTGPSYTAVVHSNDARTLAGHISLPENSPPLAAMTVVAVQDVCPWQPPEARIIGTPAEDRLDDLLRTQNLSLADDPIAQKLTAESLAVPAATDVPSDAAISAAIAGARQACQ</sequence>
<dbReference type="InterPro" id="IPR029058">
    <property type="entry name" value="AB_hydrolase_fold"/>
</dbReference>
<protein>
    <submittedName>
        <fullName evidence="1">Pimeloyl-ACP methyl ester carboxylesterase</fullName>
    </submittedName>
</protein>
<dbReference type="SUPFAM" id="SSF53474">
    <property type="entry name" value="alpha/beta-Hydrolases"/>
    <property type="match status" value="1"/>
</dbReference>
<gene>
    <name evidence="1" type="ORF">FHU29_002586</name>
</gene>
<reference evidence="1 2" key="1">
    <citation type="submission" date="2020-08" db="EMBL/GenBank/DDBJ databases">
        <title>Sequencing the genomes of 1000 actinobacteria strains.</title>
        <authorList>
            <person name="Klenk H.-P."/>
        </authorList>
    </citation>
    <scope>NUCLEOTIDE SEQUENCE [LARGE SCALE GENOMIC DNA]</scope>
    <source>
        <strain evidence="1 2">DSM 45258</strain>
    </source>
</reference>
<organism evidence="1 2">
    <name type="scientific">Hoyosella altamirensis</name>
    <dbReference type="NCBI Taxonomy" id="616997"/>
    <lineage>
        <taxon>Bacteria</taxon>
        <taxon>Bacillati</taxon>
        <taxon>Actinomycetota</taxon>
        <taxon>Actinomycetes</taxon>
        <taxon>Mycobacteriales</taxon>
        <taxon>Hoyosellaceae</taxon>
        <taxon>Hoyosella</taxon>
    </lineage>
</organism>
<dbReference type="AlphaFoldDB" id="A0A839RP37"/>
<evidence type="ECO:0000313" key="1">
    <source>
        <dbReference type="EMBL" id="MBB3038137.1"/>
    </source>
</evidence>
<evidence type="ECO:0000313" key="2">
    <source>
        <dbReference type="Proteomes" id="UP000567922"/>
    </source>
</evidence>
<accession>A0A839RP37</accession>
<dbReference type="Proteomes" id="UP000567922">
    <property type="component" value="Unassembled WGS sequence"/>
</dbReference>
<dbReference type="Gene3D" id="3.40.50.1820">
    <property type="entry name" value="alpha/beta hydrolase"/>
    <property type="match status" value="1"/>
</dbReference>
<dbReference type="RefSeq" id="WP_064440000.1">
    <property type="nucleotide sequence ID" value="NZ_BDDI01000006.1"/>
</dbReference>
<comment type="caution">
    <text evidence="1">The sequence shown here is derived from an EMBL/GenBank/DDBJ whole genome shotgun (WGS) entry which is preliminary data.</text>
</comment>
<name>A0A839RP37_9ACTN</name>
<dbReference type="OrthoDB" id="8871309at2"/>
<proteinExistence type="predicted"/>